<dbReference type="AlphaFoldDB" id="E2Q245"/>
<reference evidence="2 3" key="1">
    <citation type="journal article" date="2010" name="Genome Biol. Evol.">
        <title>The sequence of a 1.8-mb bacterial linear plasmid reveals a rich evolutionary reservoir of secondary metabolic pathways.</title>
        <authorList>
            <person name="Medema M.H."/>
            <person name="Trefzer A."/>
            <person name="Kovalchuk A."/>
            <person name="van den Berg M."/>
            <person name="Mueller U."/>
            <person name="Heijne W."/>
            <person name="Wu L."/>
            <person name="Alam M.T."/>
            <person name="Ronning C.M."/>
            <person name="Nierman W.C."/>
            <person name="Bovenberg R.A.L."/>
            <person name="Breitling R."/>
            <person name="Takano E."/>
        </authorList>
    </citation>
    <scope>NUCLEOTIDE SEQUENCE [LARGE SCALE GENOMIC DNA]</scope>
    <source>
        <strain evidence="3">ATCC 27064 / DSM 738 / JCM 4710 / NBRC 13307 / NCIMB 12785 / NRRL 3585 / VKM Ac-602</strain>
    </source>
</reference>
<feature type="domain" description="DUF4097" evidence="1">
    <location>
        <begin position="129"/>
        <end position="271"/>
    </location>
</feature>
<dbReference type="Pfam" id="PF13349">
    <property type="entry name" value="DUF4097"/>
    <property type="match status" value="1"/>
</dbReference>
<accession>E2Q245</accession>
<dbReference type="InterPro" id="IPR025164">
    <property type="entry name" value="Toastrack_DUF4097"/>
</dbReference>
<proteinExistence type="predicted"/>
<evidence type="ECO:0000313" key="3">
    <source>
        <dbReference type="Proteomes" id="UP000002357"/>
    </source>
</evidence>
<dbReference type="EMBL" id="CM000913">
    <property type="protein sequence ID" value="EFG06671.1"/>
    <property type="molecule type" value="Genomic_DNA"/>
</dbReference>
<evidence type="ECO:0000259" key="1">
    <source>
        <dbReference type="Pfam" id="PF13349"/>
    </source>
</evidence>
<evidence type="ECO:0000313" key="2">
    <source>
        <dbReference type="EMBL" id="EFG06671.1"/>
    </source>
</evidence>
<keyword evidence="2" id="KW-0449">Lipoprotein</keyword>
<dbReference type="eggNOG" id="COG3595">
    <property type="taxonomic scope" value="Bacteria"/>
</dbReference>
<organism evidence="2 3">
    <name type="scientific">Streptomyces clavuligerus</name>
    <dbReference type="NCBI Taxonomy" id="1901"/>
    <lineage>
        <taxon>Bacteria</taxon>
        <taxon>Bacillati</taxon>
        <taxon>Actinomycetota</taxon>
        <taxon>Actinomycetes</taxon>
        <taxon>Kitasatosporales</taxon>
        <taxon>Streptomycetaceae</taxon>
        <taxon>Streptomyces</taxon>
    </lineage>
</organism>
<keyword evidence="3" id="KW-1185">Reference proteome</keyword>
<dbReference type="STRING" id="1901.BB341_20275"/>
<name>E2Q245_STRCL</name>
<gene>
    <name evidence="2" type="ORF">SCLAV_1596</name>
</gene>
<sequence>MEGAAEGAVEGRGGVGGRGGERVRRRVVAVGGGGVLLVGLVGCGGVDAGAVDAERRVFAFSGSALTVDSDNTSVRVVPADVTRVEVSRQVDGWGVVGSGPRKSWGLTDGRLTLRVDCSGVVKHCEARHTVKVPRGVAVTVRNDNGTVTASGFTTPLAVVSDNGNVIVRDTEGPLDLRSDNGAIVTKGVRATTLKARTDNGRVRIRLGAGAVPERMDLASHNGSIRVDLPRAGAPYAVDARSGNGPVVVDVPQDPDGARTVRARSDNGAITVRGV</sequence>
<protein>
    <submittedName>
        <fullName evidence="2">Lipoprotein</fullName>
    </submittedName>
</protein>
<dbReference type="Proteomes" id="UP000002357">
    <property type="component" value="Chromosome"/>
</dbReference>